<dbReference type="OrthoDB" id="3235325at2759"/>
<dbReference type="KEGG" id="hir:HETIRDRAFT_322022"/>
<dbReference type="RefSeq" id="XP_009548468.1">
    <property type="nucleotide sequence ID" value="XM_009550173.1"/>
</dbReference>
<feature type="compositionally biased region" description="Basic and acidic residues" evidence="1">
    <location>
        <begin position="151"/>
        <end position="162"/>
    </location>
</feature>
<dbReference type="AlphaFoldDB" id="W4K2A8"/>
<dbReference type="GeneID" id="20670807"/>
<reference evidence="2 3" key="1">
    <citation type="journal article" date="2012" name="New Phytol.">
        <title>Insight into trade-off between wood decay and parasitism from the genome of a fungal forest pathogen.</title>
        <authorList>
            <person name="Olson A."/>
            <person name="Aerts A."/>
            <person name="Asiegbu F."/>
            <person name="Belbahri L."/>
            <person name="Bouzid O."/>
            <person name="Broberg A."/>
            <person name="Canback B."/>
            <person name="Coutinho P.M."/>
            <person name="Cullen D."/>
            <person name="Dalman K."/>
            <person name="Deflorio G."/>
            <person name="van Diepen L.T."/>
            <person name="Dunand C."/>
            <person name="Duplessis S."/>
            <person name="Durling M."/>
            <person name="Gonthier P."/>
            <person name="Grimwood J."/>
            <person name="Fossdal C.G."/>
            <person name="Hansson D."/>
            <person name="Henrissat B."/>
            <person name="Hietala A."/>
            <person name="Himmelstrand K."/>
            <person name="Hoffmeister D."/>
            <person name="Hogberg N."/>
            <person name="James T.Y."/>
            <person name="Karlsson M."/>
            <person name="Kohler A."/>
            <person name="Kues U."/>
            <person name="Lee Y.H."/>
            <person name="Lin Y.C."/>
            <person name="Lind M."/>
            <person name="Lindquist E."/>
            <person name="Lombard V."/>
            <person name="Lucas S."/>
            <person name="Lunden K."/>
            <person name="Morin E."/>
            <person name="Murat C."/>
            <person name="Park J."/>
            <person name="Raffaello T."/>
            <person name="Rouze P."/>
            <person name="Salamov A."/>
            <person name="Schmutz J."/>
            <person name="Solheim H."/>
            <person name="Stahlberg J."/>
            <person name="Velez H."/>
            <person name="de Vries R.P."/>
            <person name="Wiebenga A."/>
            <person name="Woodward S."/>
            <person name="Yakovlev I."/>
            <person name="Garbelotto M."/>
            <person name="Martin F."/>
            <person name="Grigoriev I.V."/>
            <person name="Stenlid J."/>
        </authorList>
    </citation>
    <scope>NUCLEOTIDE SEQUENCE [LARGE SCALE GENOMIC DNA]</scope>
    <source>
        <strain evidence="2 3">TC 32-1</strain>
    </source>
</reference>
<dbReference type="Proteomes" id="UP000030671">
    <property type="component" value="Unassembled WGS sequence"/>
</dbReference>
<name>W4K2A8_HETIT</name>
<keyword evidence="3" id="KW-1185">Reference proteome</keyword>
<evidence type="ECO:0000313" key="2">
    <source>
        <dbReference type="EMBL" id="ETW79937.1"/>
    </source>
</evidence>
<proteinExistence type="predicted"/>
<dbReference type="HOGENOM" id="CLU_1086091_0_0_1"/>
<gene>
    <name evidence="2" type="ORF">HETIRDRAFT_322022</name>
</gene>
<protein>
    <submittedName>
        <fullName evidence="2">Uncharacterized protein</fullName>
    </submittedName>
</protein>
<sequence>MQDRIAPIKWGNASVRAHDLLVRRLHSKYPELRLCQDNWKIEYIVTNDYPKWYESHSRKRELVKLEEGAVEGTRPSKRCLGAPILATKRGRLETQREDGNEKENSQVHIVCCPLPCSLPPLEKPQLEPPAKPVDDLEDMYGDLPSYPSGVDGHEYRNKKDMDVPWTSSSSGCHKDHEDTDMDICKNMVVSAPGAAHVAPHAPINIGIMEVLDPAKAALSTLRMGPLRGKEREGDFPGFHSDMVESFTAIVVSTISL</sequence>
<dbReference type="EMBL" id="KI925460">
    <property type="protein sequence ID" value="ETW79937.1"/>
    <property type="molecule type" value="Genomic_DNA"/>
</dbReference>
<evidence type="ECO:0000313" key="3">
    <source>
        <dbReference type="Proteomes" id="UP000030671"/>
    </source>
</evidence>
<organism evidence="2 3">
    <name type="scientific">Heterobasidion irregulare (strain TC 32-1)</name>
    <dbReference type="NCBI Taxonomy" id="747525"/>
    <lineage>
        <taxon>Eukaryota</taxon>
        <taxon>Fungi</taxon>
        <taxon>Dikarya</taxon>
        <taxon>Basidiomycota</taxon>
        <taxon>Agaricomycotina</taxon>
        <taxon>Agaricomycetes</taxon>
        <taxon>Russulales</taxon>
        <taxon>Bondarzewiaceae</taxon>
        <taxon>Heterobasidion</taxon>
        <taxon>Heterobasidion annosum species complex</taxon>
    </lineage>
</organism>
<evidence type="ECO:0000256" key="1">
    <source>
        <dbReference type="SAM" id="MobiDB-lite"/>
    </source>
</evidence>
<accession>W4K2A8</accession>
<dbReference type="InParanoid" id="W4K2A8"/>
<feature type="region of interest" description="Disordered" evidence="1">
    <location>
        <begin position="146"/>
        <end position="174"/>
    </location>
</feature>